<accession>A0A4U6D5L8</accession>
<comment type="caution">
    <text evidence="2">The sequence shown here is derived from an EMBL/GenBank/DDBJ whole genome shotgun (WGS) entry which is preliminary data.</text>
</comment>
<dbReference type="Proteomes" id="UP000304900">
    <property type="component" value="Unassembled WGS sequence"/>
</dbReference>
<sequence length="250" mass="29634">MKISYFKIRDKFDFSPDRFEIGNPLIQSWHFNHNHLFKKIYSLPACEYNAFYDYHLHYFLGSSPDQQQQFFENFSRLTSERIAYYKMQDPFSSRQKTYQSNLIKLESFQSFLRSIDQWHVFDPLESVIAEKSRLIDQLTAENAQLKEQLKAMKEYETSEKIGIVENHLGTFVDLLLQMQELTLPVEKKTLLRVQGKSAWYKLLSRYFLHGGNPIPIETARNYFSGKDDDASAKGTRVRKEHKLFIISKMK</sequence>
<gene>
    <name evidence="2" type="ORF">FDK13_07545</name>
</gene>
<organism evidence="2 3">
    <name type="scientific">Dyadobacter frigoris</name>
    <dbReference type="NCBI Taxonomy" id="2576211"/>
    <lineage>
        <taxon>Bacteria</taxon>
        <taxon>Pseudomonadati</taxon>
        <taxon>Bacteroidota</taxon>
        <taxon>Cytophagia</taxon>
        <taxon>Cytophagales</taxon>
        <taxon>Spirosomataceae</taxon>
        <taxon>Dyadobacter</taxon>
    </lineage>
</organism>
<dbReference type="RefSeq" id="WP_137339388.1">
    <property type="nucleotide sequence ID" value="NZ_SZVO01000003.1"/>
</dbReference>
<reference evidence="2 3" key="1">
    <citation type="submission" date="2019-05" db="EMBL/GenBank/DDBJ databases">
        <title>Dyadobacter AR-3-8 sp. nov., isolated from arctic soil.</title>
        <authorList>
            <person name="Chaudhary D.K."/>
        </authorList>
    </citation>
    <scope>NUCLEOTIDE SEQUENCE [LARGE SCALE GENOMIC DNA]</scope>
    <source>
        <strain evidence="2 3">AR-3-8</strain>
    </source>
</reference>
<keyword evidence="3" id="KW-1185">Reference proteome</keyword>
<dbReference type="OrthoDB" id="751263at2"/>
<dbReference type="EMBL" id="SZVO01000003">
    <property type="protein sequence ID" value="TKT92660.1"/>
    <property type="molecule type" value="Genomic_DNA"/>
</dbReference>
<feature type="coiled-coil region" evidence="1">
    <location>
        <begin position="128"/>
        <end position="158"/>
    </location>
</feature>
<protein>
    <submittedName>
        <fullName evidence="2">SlyX family protein</fullName>
    </submittedName>
</protein>
<keyword evidence="1" id="KW-0175">Coiled coil</keyword>
<proteinExistence type="predicted"/>
<dbReference type="AlphaFoldDB" id="A0A4U6D5L8"/>
<name>A0A4U6D5L8_9BACT</name>
<evidence type="ECO:0000313" key="3">
    <source>
        <dbReference type="Proteomes" id="UP000304900"/>
    </source>
</evidence>
<evidence type="ECO:0000256" key="1">
    <source>
        <dbReference type="SAM" id="Coils"/>
    </source>
</evidence>
<evidence type="ECO:0000313" key="2">
    <source>
        <dbReference type="EMBL" id="TKT92660.1"/>
    </source>
</evidence>